<accession>A0A6A7C9Z8</accession>
<gene>
    <name evidence="2" type="ORF">K470DRAFT_50585</name>
</gene>
<evidence type="ECO:0000313" key="2">
    <source>
        <dbReference type="EMBL" id="KAF2864042.1"/>
    </source>
</evidence>
<name>A0A6A7C9Z8_9PEZI</name>
<dbReference type="EMBL" id="MU005958">
    <property type="protein sequence ID" value="KAF2864042.1"/>
    <property type="molecule type" value="Genomic_DNA"/>
</dbReference>
<organism evidence="2 3">
    <name type="scientific">Piedraia hortae CBS 480.64</name>
    <dbReference type="NCBI Taxonomy" id="1314780"/>
    <lineage>
        <taxon>Eukaryota</taxon>
        <taxon>Fungi</taxon>
        <taxon>Dikarya</taxon>
        <taxon>Ascomycota</taxon>
        <taxon>Pezizomycotina</taxon>
        <taxon>Dothideomycetes</taxon>
        <taxon>Dothideomycetidae</taxon>
        <taxon>Capnodiales</taxon>
        <taxon>Piedraiaceae</taxon>
        <taxon>Piedraia</taxon>
    </lineage>
</organism>
<reference evidence="2" key="1">
    <citation type="journal article" date="2020" name="Stud. Mycol.">
        <title>101 Dothideomycetes genomes: a test case for predicting lifestyles and emergence of pathogens.</title>
        <authorList>
            <person name="Haridas S."/>
            <person name="Albert R."/>
            <person name="Binder M."/>
            <person name="Bloem J."/>
            <person name="Labutti K."/>
            <person name="Salamov A."/>
            <person name="Andreopoulos B."/>
            <person name="Baker S."/>
            <person name="Barry K."/>
            <person name="Bills G."/>
            <person name="Bluhm B."/>
            <person name="Cannon C."/>
            <person name="Castanera R."/>
            <person name="Culley D."/>
            <person name="Daum C."/>
            <person name="Ezra D."/>
            <person name="Gonzalez J."/>
            <person name="Henrissat B."/>
            <person name="Kuo A."/>
            <person name="Liang C."/>
            <person name="Lipzen A."/>
            <person name="Lutzoni F."/>
            <person name="Magnuson J."/>
            <person name="Mondo S."/>
            <person name="Nolan M."/>
            <person name="Ohm R."/>
            <person name="Pangilinan J."/>
            <person name="Park H.-J."/>
            <person name="Ramirez L."/>
            <person name="Alfaro M."/>
            <person name="Sun H."/>
            <person name="Tritt A."/>
            <person name="Yoshinaga Y."/>
            <person name="Zwiers L.-H."/>
            <person name="Turgeon B."/>
            <person name="Goodwin S."/>
            <person name="Spatafora J."/>
            <person name="Crous P."/>
            <person name="Grigoriev I."/>
        </authorList>
    </citation>
    <scope>NUCLEOTIDE SEQUENCE</scope>
    <source>
        <strain evidence="2">CBS 480.64</strain>
    </source>
</reference>
<evidence type="ECO:0000256" key="1">
    <source>
        <dbReference type="SAM" id="MobiDB-lite"/>
    </source>
</evidence>
<evidence type="ECO:0000313" key="3">
    <source>
        <dbReference type="Proteomes" id="UP000799421"/>
    </source>
</evidence>
<keyword evidence="3" id="KW-1185">Reference proteome</keyword>
<protein>
    <submittedName>
        <fullName evidence="2">Uncharacterized protein</fullName>
    </submittedName>
</protein>
<dbReference type="Proteomes" id="UP000799421">
    <property type="component" value="Unassembled WGS sequence"/>
</dbReference>
<sequence length="152" mass="16174">MIIAVGTRVVKLREAGVARDLYRGLAGPAIDAHKGPRVHNALGGVIAGDNKPVAAEPRDSIGCVLVLLVTVLFVGQSISSSEEGEDEGGLHFEWFYFVGVVGEEGGGLKGGRSALIKFNTKELKVVGCGERRPMDPGQNKSNTKFTRRLCRA</sequence>
<dbReference type="AlphaFoldDB" id="A0A6A7C9Z8"/>
<proteinExistence type="predicted"/>
<feature type="region of interest" description="Disordered" evidence="1">
    <location>
        <begin position="129"/>
        <end position="152"/>
    </location>
</feature>